<evidence type="ECO:0000313" key="2">
    <source>
        <dbReference type="Proteomes" id="UP000486601"/>
    </source>
</evidence>
<proteinExistence type="predicted"/>
<organism evidence="1 2">
    <name type="scientific">Clostridium sporogenes</name>
    <dbReference type="NCBI Taxonomy" id="1509"/>
    <lineage>
        <taxon>Bacteria</taxon>
        <taxon>Bacillati</taxon>
        <taxon>Bacillota</taxon>
        <taxon>Clostridia</taxon>
        <taxon>Eubacteriales</taxon>
        <taxon>Clostridiaceae</taxon>
        <taxon>Clostridium</taxon>
    </lineage>
</organism>
<gene>
    <name evidence="1" type="ORF">FDF70_20060</name>
</gene>
<dbReference type="EMBL" id="SXCS01000021">
    <property type="protein sequence ID" value="NFR63715.1"/>
    <property type="molecule type" value="Genomic_DNA"/>
</dbReference>
<dbReference type="RefSeq" id="WP_039698903.1">
    <property type="nucleotide sequence ID" value="NZ_SXAL01000010.1"/>
</dbReference>
<dbReference type="Proteomes" id="UP000486601">
    <property type="component" value="Unassembled WGS sequence"/>
</dbReference>
<name>A0A7X5PD33_CLOSG</name>
<evidence type="ECO:0000313" key="1">
    <source>
        <dbReference type="EMBL" id="NFR63715.1"/>
    </source>
</evidence>
<protein>
    <submittedName>
        <fullName evidence="1">Helix-turn-helix transcriptional regulator</fullName>
    </submittedName>
</protein>
<dbReference type="InterPro" id="IPR001387">
    <property type="entry name" value="Cro/C1-type_HTH"/>
</dbReference>
<sequence length="189" mass="21939">MSIFKKDLLFKMIEEGQIKSFTILGLPKQELVETYFNRKDLIKFLESKNIKCNILDEFDRTDIGIYFPSIGKKQYVDVCSITINKEVDEGEYNNILALFDEVLGYYQTDIPAKIINKILGLYKDEPLTFNDMLILMKDNQSEIARKIGKSRQLIADMKSGKAKMGIETLALLKKEYPLLPWDKFIESFI</sequence>
<dbReference type="AlphaFoldDB" id="A0A7X5PD33"/>
<reference evidence="1 2" key="1">
    <citation type="submission" date="2019-04" db="EMBL/GenBank/DDBJ databases">
        <title>Genome sequencing of Clostridium botulinum Groups I-IV and Clostridium butyricum.</title>
        <authorList>
            <person name="Brunt J."/>
            <person name="Van Vliet A.H.M."/>
            <person name="Stringer S.C."/>
            <person name="Carter A.T."/>
            <person name="Peck M.W."/>
        </authorList>
    </citation>
    <scope>NUCLEOTIDE SEQUENCE [LARGE SCALE GENOMIC DNA]</scope>
    <source>
        <strain evidence="1 2">IFR 18/108</strain>
    </source>
</reference>
<comment type="caution">
    <text evidence="1">The sequence shown here is derived from an EMBL/GenBank/DDBJ whole genome shotgun (WGS) entry which is preliminary data.</text>
</comment>
<accession>A0A7X5PD33</accession>
<dbReference type="CDD" id="cd00093">
    <property type="entry name" value="HTH_XRE"/>
    <property type="match status" value="1"/>
</dbReference>